<reference evidence="2 3" key="1">
    <citation type="journal article" date="2019" name="Nat. Ecol. Evol.">
        <title>Megaphylogeny resolves global patterns of mushroom evolution.</title>
        <authorList>
            <person name="Varga T."/>
            <person name="Krizsan K."/>
            <person name="Foldi C."/>
            <person name="Dima B."/>
            <person name="Sanchez-Garcia M."/>
            <person name="Sanchez-Ramirez S."/>
            <person name="Szollosi G.J."/>
            <person name="Szarkandi J.G."/>
            <person name="Papp V."/>
            <person name="Albert L."/>
            <person name="Andreopoulos W."/>
            <person name="Angelini C."/>
            <person name="Antonin V."/>
            <person name="Barry K.W."/>
            <person name="Bougher N.L."/>
            <person name="Buchanan P."/>
            <person name="Buyck B."/>
            <person name="Bense V."/>
            <person name="Catcheside P."/>
            <person name="Chovatia M."/>
            <person name="Cooper J."/>
            <person name="Damon W."/>
            <person name="Desjardin D."/>
            <person name="Finy P."/>
            <person name="Geml J."/>
            <person name="Haridas S."/>
            <person name="Hughes K."/>
            <person name="Justo A."/>
            <person name="Karasinski D."/>
            <person name="Kautmanova I."/>
            <person name="Kiss B."/>
            <person name="Kocsube S."/>
            <person name="Kotiranta H."/>
            <person name="LaButti K.M."/>
            <person name="Lechner B.E."/>
            <person name="Liimatainen K."/>
            <person name="Lipzen A."/>
            <person name="Lukacs Z."/>
            <person name="Mihaltcheva S."/>
            <person name="Morgado L.N."/>
            <person name="Niskanen T."/>
            <person name="Noordeloos M.E."/>
            <person name="Ohm R.A."/>
            <person name="Ortiz-Santana B."/>
            <person name="Ovrebo C."/>
            <person name="Racz N."/>
            <person name="Riley R."/>
            <person name="Savchenko A."/>
            <person name="Shiryaev A."/>
            <person name="Soop K."/>
            <person name="Spirin V."/>
            <person name="Szebenyi C."/>
            <person name="Tomsovsky M."/>
            <person name="Tulloss R.E."/>
            <person name="Uehling J."/>
            <person name="Grigoriev I.V."/>
            <person name="Vagvolgyi C."/>
            <person name="Papp T."/>
            <person name="Martin F.M."/>
            <person name="Miettinen O."/>
            <person name="Hibbett D.S."/>
            <person name="Nagy L.G."/>
        </authorList>
    </citation>
    <scope>NUCLEOTIDE SEQUENCE [LARGE SCALE GENOMIC DNA]</scope>
    <source>
        <strain evidence="2 3">HHB13444</strain>
    </source>
</reference>
<proteinExistence type="predicted"/>
<accession>A0A5C3NRH9</accession>
<dbReference type="InParanoid" id="A0A5C3NRH9"/>
<sequence>MPVTELTDTVTSTSRRRAAPVPRRRRLLPHHLPNCCYVRCFCPLRSSFRWSRTPRGERHRAKYSSTVFSAALKKSPQVLNKVQTKLNAIHSAVK</sequence>
<dbReference type="AlphaFoldDB" id="A0A5C3NRH9"/>
<dbReference type="EMBL" id="ML211831">
    <property type="protein sequence ID" value="TFK80166.1"/>
    <property type="molecule type" value="Genomic_DNA"/>
</dbReference>
<keyword evidence="3" id="KW-1185">Reference proteome</keyword>
<name>A0A5C3NRH9_9APHY</name>
<evidence type="ECO:0000313" key="2">
    <source>
        <dbReference type="EMBL" id="TFK80166.1"/>
    </source>
</evidence>
<protein>
    <submittedName>
        <fullName evidence="2">Uncharacterized protein</fullName>
    </submittedName>
</protein>
<feature type="region of interest" description="Disordered" evidence="1">
    <location>
        <begin position="1"/>
        <end position="21"/>
    </location>
</feature>
<evidence type="ECO:0000256" key="1">
    <source>
        <dbReference type="SAM" id="MobiDB-lite"/>
    </source>
</evidence>
<gene>
    <name evidence="2" type="ORF">K466DRAFT_391365</name>
</gene>
<dbReference type="Proteomes" id="UP000308197">
    <property type="component" value="Unassembled WGS sequence"/>
</dbReference>
<feature type="compositionally biased region" description="Polar residues" evidence="1">
    <location>
        <begin position="1"/>
        <end position="13"/>
    </location>
</feature>
<evidence type="ECO:0000313" key="3">
    <source>
        <dbReference type="Proteomes" id="UP000308197"/>
    </source>
</evidence>
<organism evidence="2 3">
    <name type="scientific">Polyporus arcularius HHB13444</name>
    <dbReference type="NCBI Taxonomy" id="1314778"/>
    <lineage>
        <taxon>Eukaryota</taxon>
        <taxon>Fungi</taxon>
        <taxon>Dikarya</taxon>
        <taxon>Basidiomycota</taxon>
        <taxon>Agaricomycotina</taxon>
        <taxon>Agaricomycetes</taxon>
        <taxon>Polyporales</taxon>
        <taxon>Polyporaceae</taxon>
        <taxon>Polyporus</taxon>
    </lineage>
</organism>